<accession>A0A423ER01</accession>
<sequence>MKMYFNGNEFIIAATERLGPEINEMQGFDFAIKGVIADGVTRTYNFPADATGVFWAYERYWGTPYSATGGSLSLSLDSQDRLVGTFSFTGSNGNRSVQVSRGAVDLSGFITEPLTARLPEVTGTGYMDGTVVGGPAPDPTFSATMVTARKIQDPLGSRDYFQVIGRQWDDDIAQTQSLILIVVPVGTTGTRFELSRSSEVRVTYGRVNAYAFAYAISGWITFTSMPETGRAAGSLDCMVQRNEDPPFAIKVNFDISDPVRQP</sequence>
<gene>
    <name evidence="1" type="ORF">BK648_23455</name>
</gene>
<evidence type="ECO:0000313" key="1">
    <source>
        <dbReference type="EMBL" id="ROM33739.1"/>
    </source>
</evidence>
<protein>
    <submittedName>
        <fullName evidence="1">Uncharacterized protein</fullName>
    </submittedName>
</protein>
<proteinExistence type="predicted"/>
<name>A0A423ER01_9PSED</name>
<dbReference type="Proteomes" id="UP000284656">
    <property type="component" value="Unassembled WGS sequence"/>
</dbReference>
<reference evidence="1 2" key="1">
    <citation type="submission" date="2016-10" db="EMBL/GenBank/DDBJ databases">
        <title>Comparative genome analysis of multiple Pseudomonas spp. focuses on biocontrol and plant growth promoting traits.</title>
        <authorList>
            <person name="Tao X.-Y."/>
            <person name="Taylor C.G."/>
        </authorList>
    </citation>
    <scope>NUCLEOTIDE SEQUENCE [LARGE SCALE GENOMIC DNA]</scope>
    <source>
        <strain evidence="1 2">29G9</strain>
    </source>
</reference>
<dbReference type="EMBL" id="MOAY01000081">
    <property type="protein sequence ID" value="ROM33739.1"/>
    <property type="molecule type" value="Genomic_DNA"/>
</dbReference>
<organism evidence="1 2">
    <name type="scientific">Pseudomonas poae</name>
    <dbReference type="NCBI Taxonomy" id="200451"/>
    <lineage>
        <taxon>Bacteria</taxon>
        <taxon>Pseudomonadati</taxon>
        <taxon>Pseudomonadota</taxon>
        <taxon>Gammaproteobacteria</taxon>
        <taxon>Pseudomonadales</taxon>
        <taxon>Pseudomonadaceae</taxon>
        <taxon>Pseudomonas</taxon>
    </lineage>
</organism>
<comment type="caution">
    <text evidence="1">The sequence shown here is derived from an EMBL/GenBank/DDBJ whole genome shotgun (WGS) entry which is preliminary data.</text>
</comment>
<evidence type="ECO:0000313" key="2">
    <source>
        <dbReference type="Proteomes" id="UP000284656"/>
    </source>
</evidence>
<dbReference type="RefSeq" id="WP_123718124.1">
    <property type="nucleotide sequence ID" value="NZ_MOAY01000081.1"/>
</dbReference>
<dbReference type="AlphaFoldDB" id="A0A423ER01"/>